<reference evidence="2 3" key="1">
    <citation type="submission" date="2018-01" db="EMBL/GenBank/DDBJ databases">
        <title>Genomic Encyclopedia of Archaeal and Bacterial Type Strains, Phase II (KMG-II): from individual species to whole genera.</title>
        <authorList>
            <person name="Goeker M."/>
        </authorList>
    </citation>
    <scope>NUCLEOTIDE SEQUENCE [LARGE SCALE GENOMIC DNA]</scope>
    <source>
        <strain evidence="2 3">DSM 17023</strain>
    </source>
</reference>
<accession>A0A2S3UQT0</accession>
<dbReference type="PANTHER" id="PTHR43798:SF29">
    <property type="entry name" value="AB HYDROLASE-1 DOMAIN-CONTAINING PROTEIN"/>
    <property type="match status" value="1"/>
</dbReference>
<name>A0A2S3UQT0_9HYPH</name>
<dbReference type="Gene3D" id="3.40.50.1820">
    <property type="entry name" value="alpha/beta hydrolase"/>
    <property type="match status" value="1"/>
</dbReference>
<evidence type="ECO:0000313" key="3">
    <source>
        <dbReference type="Proteomes" id="UP000236959"/>
    </source>
</evidence>
<organism evidence="2 3">
    <name type="scientific">Roseibium marinum</name>
    <dbReference type="NCBI Taxonomy" id="281252"/>
    <lineage>
        <taxon>Bacteria</taxon>
        <taxon>Pseudomonadati</taxon>
        <taxon>Pseudomonadota</taxon>
        <taxon>Alphaproteobacteria</taxon>
        <taxon>Hyphomicrobiales</taxon>
        <taxon>Stappiaceae</taxon>
        <taxon>Roseibium</taxon>
    </lineage>
</organism>
<protein>
    <submittedName>
        <fullName evidence="2">Pimeloyl-ACP methyl ester carboxylesterase</fullName>
    </submittedName>
</protein>
<dbReference type="Proteomes" id="UP000236959">
    <property type="component" value="Unassembled WGS sequence"/>
</dbReference>
<evidence type="ECO:0000259" key="1">
    <source>
        <dbReference type="Pfam" id="PF12697"/>
    </source>
</evidence>
<keyword evidence="3" id="KW-1185">Reference proteome</keyword>
<dbReference type="SUPFAM" id="SSF53474">
    <property type="entry name" value="alpha/beta-Hydrolases"/>
    <property type="match status" value="1"/>
</dbReference>
<dbReference type="RefSeq" id="WP_170107219.1">
    <property type="nucleotide sequence ID" value="NZ_PPCN01000007.1"/>
</dbReference>
<dbReference type="Pfam" id="PF12697">
    <property type="entry name" value="Abhydrolase_6"/>
    <property type="match status" value="1"/>
</dbReference>
<dbReference type="EMBL" id="PPCN01000007">
    <property type="protein sequence ID" value="POF30036.1"/>
    <property type="molecule type" value="Genomic_DNA"/>
</dbReference>
<feature type="domain" description="AB hydrolase-1" evidence="1">
    <location>
        <begin position="5"/>
        <end position="223"/>
    </location>
</feature>
<dbReference type="InterPro" id="IPR050266">
    <property type="entry name" value="AB_hydrolase_sf"/>
</dbReference>
<dbReference type="InterPro" id="IPR029058">
    <property type="entry name" value="AB_hydrolase_fold"/>
</dbReference>
<sequence>MNNSVVLIPGLQADGISWLNLLGRLARQYPVTVPRGHQFEDTIFGMGERIIGQLPPRFHLVGWSMGGYVAFEILRRWPERLLSLTLIATTAAPESAFSRPRRTEALSVARSEGMRSYQTQNMKRCLFDPDGADPALVEAIVQSSETLGFSALERQTEAILSRPDSRPDLARCPCPVLIAVGKNDEIIPPENSREMHRLVPSATYLEFENCGHCPPLECPDEVFRSLNDWFLSVEAPLVA</sequence>
<proteinExistence type="predicted"/>
<dbReference type="AlphaFoldDB" id="A0A2S3UQT0"/>
<comment type="caution">
    <text evidence="2">The sequence shown here is derived from an EMBL/GenBank/DDBJ whole genome shotgun (WGS) entry which is preliminary data.</text>
</comment>
<dbReference type="InterPro" id="IPR000073">
    <property type="entry name" value="AB_hydrolase_1"/>
</dbReference>
<dbReference type="PRINTS" id="PR00111">
    <property type="entry name" value="ABHYDROLASE"/>
</dbReference>
<evidence type="ECO:0000313" key="2">
    <source>
        <dbReference type="EMBL" id="POF30036.1"/>
    </source>
</evidence>
<gene>
    <name evidence="2" type="ORF">CLV41_10762</name>
</gene>
<dbReference type="PANTHER" id="PTHR43798">
    <property type="entry name" value="MONOACYLGLYCEROL LIPASE"/>
    <property type="match status" value="1"/>
</dbReference>